<dbReference type="Gene3D" id="3.15.10.40">
    <property type="entry name" value="Uncharacterised protein PF07273, DUF1439"/>
    <property type="match status" value="1"/>
</dbReference>
<organism evidence="2 3">
    <name type="scientific">Zobellella taiwanensis</name>
    <dbReference type="NCBI Taxonomy" id="347535"/>
    <lineage>
        <taxon>Bacteria</taxon>
        <taxon>Pseudomonadati</taxon>
        <taxon>Pseudomonadota</taxon>
        <taxon>Gammaproteobacteria</taxon>
        <taxon>Aeromonadales</taxon>
        <taxon>Aeromonadaceae</taxon>
        <taxon>Zobellella</taxon>
    </lineage>
</organism>
<keyword evidence="3" id="KW-1185">Reference proteome</keyword>
<sequence length="181" mass="20123">MFRTLTIILATLWLTACAGVSQYSVSESELEKALYTQLEEQAPRFTQGLVETRIDRLDLNIGPDGRQVVRLDISGETAINALIASFPAALDLVIEGRPVYDRQKNAIFIRDLDLLQSKVDAFGYQGDVAAASAGMMQLLRAVLENQPVYRLDDNRYGWLKTVPVAMDIAPGRLVFSPRFSD</sequence>
<comment type="caution">
    <text evidence="2">The sequence shown here is derived from an EMBL/GenBank/DDBJ whole genome shotgun (WGS) entry which is preliminary data.</text>
</comment>
<dbReference type="InterPro" id="IPR010835">
    <property type="entry name" value="DUF1439"/>
</dbReference>
<evidence type="ECO:0000313" key="3">
    <source>
        <dbReference type="Proteomes" id="UP000242181"/>
    </source>
</evidence>
<dbReference type="EMBL" id="PXYH01000005">
    <property type="protein sequence ID" value="PSJ45466.1"/>
    <property type="molecule type" value="Genomic_DNA"/>
</dbReference>
<dbReference type="AlphaFoldDB" id="A0A2P7R5H3"/>
<dbReference type="Pfam" id="PF07273">
    <property type="entry name" value="DUF1439"/>
    <property type="match status" value="1"/>
</dbReference>
<dbReference type="Proteomes" id="UP000242181">
    <property type="component" value="Unassembled WGS sequence"/>
</dbReference>
<reference evidence="2 3" key="1">
    <citation type="submission" date="2018-03" db="EMBL/GenBank/DDBJ databases">
        <title>The draft genome of Zobellella taiwanensis JCM 13381.</title>
        <authorList>
            <person name="Liu L."/>
            <person name="Li L."/>
            <person name="Wang T."/>
            <person name="Zhang X."/>
            <person name="Liang L."/>
        </authorList>
    </citation>
    <scope>NUCLEOTIDE SEQUENCE [LARGE SCALE GENOMIC DNA]</scope>
    <source>
        <strain evidence="2 3">JCM 13381</strain>
    </source>
</reference>
<keyword evidence="1" id="KW-0732">Signal</keyword>
<feature type="signal peptide" evidence="1">
    <location>
        <begin position="1"/>
        <end position="18"/>
    </location>
</feature>
<proteinExistence type="predicted"/>
<dbReference type="OrthoDB" id="6398264at2"/>
<evidence type="ECO:0000313" key="2">
    <source>
        <dbReference type="EMBL" id="PSJ45466.1"/>
    </source>
</evidence>
<dbReference type="RefSeq" id="WP_106452671.1">
    <property type="nucleotide sequence ID" value="NZ_PXYH01000005.1"/>
</dbReference>
<protein>
    <submittedName>
        <fullName evidence="2">DUF1439 domain-containing protein</fullName>
    </submittedName>
</protein>
<name>A0A2P7R5H3_9GAMM</name>
<feature type="chain" id="PRO_5015159492" evidence="1">
    <location>
        <begin position="19"/>
        <end position="181"/>
    </location>
</feature>
<dbReference type="PROSITE" id="PS51257">
    <property type="entry name" value="PROKAR_LIPOPROTEIN"/>
    <property type="match status" value="1"/>
</dbReference>
<gene>
    <name evidence="2" type="ORF">C7I36_05190</name>
</gene>
<evidence type="ECO:0000256" key="1">
    <source>
        <dbReference type="SAM" id="SignalP"/>
    </source>
</evidence>
<accession>A0A2P7R5H3</accession>